<evidence type="ECO:0000259" key="1">
    <source>
        <dbReference type="Pfam" id="PF19878"/>
    </source>
</evidence>
<comment type="caution">
    <text evidence="2">The sequence shown here is derived from an EMBL/GenBank/DDBJ whole genome shotgun (WGS) entry which is preliminary data.</text>
</comment>
<proteinExistence type="predicted"/>
<dbReference type="PROSITE" id="PS51257">
    <property type="entry name" value="PROKAR_LIPOPROTEIN"/>
    <property type="match status" value="1"/>
</dbReference>
<dbReference type="Proteomes" id="UP001557484">
    <property type="component" value="Unassembled WGS sequence"/>
</dbReference>
<name>A0ABV3TSC4_9GAMM</name>
<accession>A0ABV3TSC4</accession>
<dbReference type="RefSeq" id="WP_368374622.1">
    <property type="nucleotide sequence ID" value="NZ_JBFRYB010000001.1"/>
</dbReference>
<dbReference type="Pfam" id="PF19878">
    <property type="entry name" value="DUF6351"/>
    <property type="match status" value="1"/>
</dbReference>
<dbReference type="InterPro" id="IPR045556">
    <property type="entry name" value="DUF6351"/>
</dbReference>
<dbReference type="EMBL" id="JBFRYB010000001">
    <property type="protein sequence ID" value="MEX1664501.1"/>
    <property type="molecule type" value="Genomic_DNA"/>
</dbReference>
<keyword evidence="3" id="KW-1185">Reference proteome</keyword>
<evidence type="ECO:0000313" key="3">
    <source>
        <dbReference type="Proteomes" id="UP001557484"/>
    </source>
</evidence>
<protein>
    <submittedName>
        <fullName evidence="2">DUF6351 family protein</fullName>
    </submittedName>
</protein>
<organism evidence="2 3">
    <name type="scientific">Zhongshania arctica</name>
    <dbReference type="NCBI Taxonomy" id="3238302"/>
    <lineage>
        <taxon>Bacteria</taxon>
        <taxon>Pseudomonadati</taxon>
        <taxon>Pseudomonadota</taxon>
        <taxon>Gammaproteobacteria</taxon>
        <taxon>Cellvibrionales</taxon>
        <taxon>Spongiibacteraceae</taxon>
        <taxon>Zhongshania</taxon>
    </lineage>
</organism>
<sequence>MNRKIITVLVALALAGCGGSSSSSSGSGAGPGDTAEDTAQLRVLSNRPDLVSAGDVLVEVVLDNAAAADELVLLRNGSDVTSVLQATADNPLRLLGVVDGLAVGDNTLSTNIGNDLTVVNHPSGGPVFTGPHIQPWNCQDTAADEDCNQPVEYKWLYKSTNPLNGGLQPYDPESPPDDVAMTTTDTGETLPFIVRQEIGYQARDQYTIFTLQKVGEGWTPLQPQSQWNGRLLVTHGGNCRGDRDTASPKTDDYSGTIPGNPLIDQSYITALGSGWSVLSTAQLNLGHNCNLSYQAESLMMAKERFIEQYGELRYTVGTGCSGGAITQNMIANAYPGLYQGLLTTCTYPDVMSTATQFADYHILLRYFKTNQNDPALLARDGTLFTVLQQNEVYGHLNGIVNASIADSALFAEAVDPASSCGGISDEERFDQDTNPDGVRCDVLTFMQNMIGERERFPAEDQLRDHWSQIEKDLGYGFAGFPLGNEGVQYGLIPLQQGILLPDQFLKLNANIGGLDPSLNVTAERLKPDYPALPNAYRTGILNTVVNMDTVPIINMTGPDPGAAHDSVHGYWVRWRLEREFGNRDNFVHWGGATPLIGDIRYMSESLVAMASWLDAIEADTSNAPLAEKVVSNKPASVQDQCSGVPGQMCPEELMLVFGTPRTQAGADKYGDQVQCQLKPFSRADDYGLGNVVWQEADWQLLEQTFATGVCDWSKRPLEWQRTITWLKYQDDSGDVITGGEQMAPADFPAGWASPAFSKTWTPGWQ</sequence>
<feature type="domain" description="DUF6351" evidence="1">
    <location>
        <begin position="41"/>
        <end position="716"/>
    </location>
</feature>
<evidence type="ECO:0000313" key="2">
    <source>
        <dbReference type="EMBL" id="MEX1664501.1"/>
    </source>
</evidence>
<gene>
    <name evidence="2" type="ORF">AB4875_03315</name>
</gene>
<reference evidence="2 3" key="1">
    <citation type="journal article" date="2011" name="Int. J. Syst. Evol. Microbiol.">
        <title>Zhongshania antarctica gen. nov., sp. nov. and Zhongshania guokunii sp. nov., gammaproteobacteria respectively isolated from coastal attached (fast) ice and surface seawater of the Antarctic.</title>
        <authorList>
            <person name="Li H.J."/>
            <person name="Zhang X.Y."/>
            <person name="Chen C.X."/>
            <person name="Zhang Y.J."/>
            <person name="Gao Z.M."/>
            <person name="Yu Y."/>
            <person name="Chen X.L."/>
            <person name="Chen B."/>
            <person name="Zhang Y.Z."/>
        </authorList>
    </citation>
    <scope>NUCLEOTIDE SEQUENCE [LARGE SCALE GENOMIC DNA]</scope>
    <source>
        <strain evidence="2 3">R06B22</strain>
    </source>
</reference>